<accession>A0A1Q3EE45</accession>
<protein>
    <submittedName>
        <fullName evidence="3">Uncharacterized protein</fullName>
    </submittedName>
</protein>
<gene>
    <name evidence="3" type="ORF">LENED_007354</name>
</gene>
<dbReference type="EMBL" id="BDGU01000252">
    <property type="protein sequence ID" value="GAW05493.1"/>
    <property type="molecule type" value="Genomic_DNA"/>
</dbReference>
<reference evidence="3 4" key="1">
    <citation type="submission" date="2016-08" db="EMBL/GenBank/DDBJ databases">
        <authorList>
            <consortium name="Lentinula edodes genome sequencing consortium"/>
            <person name="Sakamoto Y."/>
            <person name="Nakade K."/>
            <person name="Sato S."/>
            <person name="Yoshida Y."/>
            <person name="Miyazaki K."/>
            <person name="Natsume S."/>
            <person name="Konno N."/>
        </authorList>
    </citation>
    <scope>NUCLEOTIDE SEQUENCE [LARGE SCALE GENOMIC DNA]</scope>
    <source>
        <strain evidence="3 4">NBRC 111202</strain>
    </source>
</reference>
<feature type="compositionally biased region" description="Basic residues" evidence="2">
    <location>
        <begin position="649"/>
        <end position="661"/>
    </location>
</feature>
<name>A0A1Q3EE45_LENED</name>
<evidence type="ECO:0000313" key="3">
    <source>
        <dbReference type="EMBL" id="GAW05493.1"/>
    </source>
</evidence>
<keyword evidence="4" id="KW-1185">Reference proteome</keyword>
<evidence type="ECO:0000256" key="1">
    <source>
        <dbReference type="SAM" id="Coils"/>
    </source>
</evidence>
<dbReference type="AlphaFoldDB" id="A0A1Q3EE45"/>
<dbReference type="Proteomes" id="UP000188533">
    <property type="component" value="Unassembled WGS sequence"/>
</dbReference>
<proteinExistence type="predicted"/>
<feature type="coiled-coil region" evidence="1">
    <location>
        <begin position="445"/>
        <end position="479"/>
    </location>
</feature>
<organism evidence="3 4">
    <name type="scientific">Lentinula edodes</name>
    <name type="common">Shiitake mushroom</name>
    <name type="synonym">Lentinus edodes</name>
    <dbReference type="NCBI Taxonomy" id="5353"/>
    <lineage>
        <taxon>Eukaryota</taxon>
        <taxon>Fungi</taxon>
        <taxon>Dikarya</taxon>
        <taxon>Basidiomycota</taxon>
        <taxon>Agaricomycotina</taxon>
        <taxon>Agaricomycetes</taxon>
        <taxon>Agaricomycetidae</taxon>
        <taxon>Agaricales</taxon>
        <taxon>Marasmiineae</taxon>
        <taxon>Omphalotaceae</taxon>
        <taxon>Lentinula</taxon>
    </lineage>
</organism>
<comment type="caution">
    <text evidence="3">The sequence shown here is derived from an EMBL/GenBank/DDBJ whole genome shotgun (WGS) entry which is preliminary data.</text>
</comment>
<evidence type="ECO:0000313" key="4">
    <source>
        <dbReference type="Proteomes" id="UP000188533"/>
    </source>
</evidence>
<sequence length="673" mass="73840">MPPSGWPSLNGFTVDHDATWSSAVPSSSQHSYVIKEAIFRFPTSADRLFCLSRGSGPLAGGTFHLTQSDRLELANRIEIKIIVEYWTGNVHTLDSILKVCELRRMENQYGIGILTRPPPGFEMSYQFYANIKVVVTLPRPQLAAILQLKNFETDLPMYSHLIDNLASTVYFRTISLRSCNTPIRVESIGTGKASFETSNAPIEGLFATNTSLKIVTSNSHIRASVFLQSNDATSFSEMTMRSSNGPINASIILGAPTSTISERGGNFSINASTQLGPLSLIFPSAPPSCNLHLQGSTSLGPADITLPKTYEGAFKTFLLYFIIMTSLYDEGFVQPEIIYYDNIVPTKNNEIDVLKKRLALLQSSDPYNVVEMAINIAAERDKADDAIKARDAAVQRLTDAYISIEQKLEIIGRLQNQHQTFDMLMKSSCKSPKESAGVSPSLLEADKLQTETAELEGLVDDLRREVKLLKRTIAAVECDSPQALNGSAMKSQFTAPALSRTSSNLSVMSFAAAVCPAKTVGELQENDSDLTIVSSAPSEEAEDIINARNKLLATLPLPEEAPDDALKPIIIPTPYVNLYEFLASVPGSLRASLSNYGVLHQLTTSWCPQREEHGYYLTPVFKCNTNPRVATAHRWATADVMSKICKPAARQHKPSSKKLSKAARTPLLKTYTK</sequence>
<reference evidence="3 4" key="2">
    <citation type="submission" date="2017-02" db="EMBL/GenBank/DDBJ databases">
        <title>A genome survey and senescence transcriptome analysis in Lentinula edodes.</title>
        <authorList>
            <person name="Sakamoto Y."/>
            <person name="Nakade K."/>
            <person name="Sato S."/>
            <person name="Yoshida Y."/>
            <person name="Miyazaki K."/>
            <person name="Natsume S."/>
            <person name="Konno N."/>
        </authorList>
    </citation>
    <scope>NUCLEOTIDE SEQUENCE [LARGE SCALE GENOMIC DNA]</scope>
    <source>
        <strain evidence="3 4">NBRC 111202</strain>
    </source>
</reference>
<evidence type="ECO:0000256" key="2">
    <source>
        <dbReference type="SAM" id="MobiDB-lite"/>
    </source>
</evidence>
<feature type="region of interest" description="Disordered" evidence="2">
    <location>
        <begin position="649"/>
        <end position="673"/>
    </location>
</feature>
<keyword evidence="1" id="KW-0175">Coiled coil</keyword>